<feature type="compositionally biased region" description="Polar residues" evidence="1">
    <location>
        <begin position="273"/>
        <end position="300"/>
    </location>
</feature>
<dbReference type="Proteomes" id="UP001301769">
    <property type="component" value="Unassembled WGS sequence"/>
</dbReference>
<feature type="compositionally biased region" description="Low complexity" evidence="1">
    <location>
        <begin position="172"/>
        <end position="188"/>
    </location>
</feature>
<comment type="caution">
    <text evidence="2">The sequence shown here is derived from an EMBL/GenBank/DDBJ whole genome shotgun (WGS) entry which is preliminary data.</text>
</comment>
<evidence type="ECO:0000256" key="1">
    <source>
        <dbReference type="SAM" id="MobiDB-lite"/>
    </source>
</evidence>
<sequence>MTPIDPDPAKPGRDDMDDDLTSPSRLDSGDDWDDDTPLTDTMDPDRADKIDSIMQSFCEALDSKLVLVKKEKPSSAKIDKDGSRVTVKEEKEDADVDDGKASPTASFELKKESEADAAPEPSTSSTAAKGLPLLQRLKKSVAVTTSSGPGSSSGPGAHRIRAAFRLAPRHGAPSVVSEAAVSGPSSSAAPPPPSSGPPAPTASAAPTPSAIPTATPTSSPSASTQPPPPLPTVTPSSQHPVYSHFIHIPDAAAFTSPPSHLQHAPAFGAAARNLQQAPTRSPIQSRGEPQTLRPRQSPNASPAAFFHSSSRSLAPQDQGWCEPFDGSPPPPLQYWQATPTQPITDLGNQGPFGGAFGGPEFGTRGLDQAGVPSPNFQAPFNSPPDSLRPPGAPPSGELYPLPVPEPGGSRRQYRFGSPPSIREQESNGNHSRKSSAVSHSVAPASSPASAAAQPAIDKAPDRDGRRKRQKAATEDTTPKTRNKKFACPYYKRNRKKYCKWTSCPGPGWEEVHRVKTHLYRRHGRPPQCPRCWAVFSTDDDLQVHQQQDPPCETSHNVGLVEGYSREQEKRLRSRKKAQPCMTDEDKWREIYMILFPDDDQDSIPSPYYDDMDINEREEGGGGAETALEDYATFVRREMPTLVRRELEVLFEDEFKDIDERLRPRVAKIVLELQPKLLNLYKQSQLPLSEYGPQNLDHIAPGQTPASNSETGIASTVSPASGTDTSSTPGVVAGLKSDSGNAVNAGSEILPYLDAAAVGFDPNNLETNFAWDETQYQFHNPSTDATQYYGITAADGAGALGGGLDWSYEFDQLLNPALFVPHSDTMLMQVQGEVNEGAKRKYDGN</sequence>
<accession>A0AAN6Y3U2</accession>
<organism evidence="2 3">
    <name type="scientific">Rhypophila decipiens</name>
    <dbReference type="NCBI Taxonomy" id="261697"/>
    <lineage>
        <taxon>Eukaryota</taxon>
        <taxon>Fungi</taxon>
        <taxon>Dikarya</taxon>
        <taxon>Ascomycota</taxon>
        <taxon>Pezizomycotina</taxon>
        <taxon>Sordariomycetes</taxon>
        <taxon>Sordariomycetidae</taxon>
        <taxon>Sordariales</taxon>
        <taxon>Naviculisporaceae</taxon>
        <taxon>Rhypophila</taxon>
    </lineage>
</organism>
<reference evidence="2" key="1">
    <citation type="journal article" date="2023" name="Mol. Phylogenet. Evol.">
        <title>Genome-scale phylogeny and comparative genomics of the fungal order Sordariales.</title>
        <authorList>
            <person name="Hensen N."/>
            <person name="Bonometti L."/>
            <person name="Westerberg I."/>
            <person name="Brannstrom I.O."/>
            <person name="Guillou S."/>
            <person name="Cros-Aarteil S."/>
            <person name="Calhoun S."/>
            <person name="Haridas S."/>
            <person name="Kuo A."/>
            <person name="Mondo S."/>
            <person name="Pangilinan J."/>
            <person name="Riley R."/>
            <person name="LaButti K."/>
            <person name="Andreopoulos B."/>
            <person name="Lipzen A."/>
            <person name="Chen C."/>
            <person name="Yan M."/>
            <person name="Daum C."/>
            <person name="Ng V."/>
            <person name="Clum A."/>
            <person name="Steindorff A."/>
            <person name="Ohm R.A."/>
            <person name="Martin F."/>
            <person name="Silar P."/>
            <person name="Natvig D.O."/>
            <person name="Lalanne C."/>
            <person name="Gautier V."/>
            <person name="Ament-Velasquez S.L."/>
            <person name="Kruys A."/>
            <person name="Hutchinson M.I."/>
            <person name="Powell A.J."/>
            <person name="Barry K."/>
            <person name="Miller A.N."/>
            <person name="Grigoriev I.V."/>
            <person name="Debuchy R."/>
            <person name="Gladieux P."/>
            <person name="Hiltunen Thoren M."/>
            <person name="Johannesson H."/>
        </authorList>
    </citation>
    <scope>NUCLEOTIDE SEQUENCE</scope>
    <source>
        <strain evidence="2">PSN293</strain>
    </source>
</reference>
<dbReference type="EMBL" id="MU858199">
    <property type="protein sequence ID" value="KAK4209627.1"/>
    <property type="molecule type" value="Genomic_DNA"/>
</dbReference>
<protein>
    <recommendedName>
        <fullName evidence="4">C2H2-type domain-containing protein</fullName>
    </recommendedName>
</protein>
<reference evidence="2" key="2">
    <citation type="submission" date="2023-05" db="EMBL/GenBank/DDBJ databases">
        <authorList>
            <consortium name="Lawrence Berkeley National Laboratory"/>
            <person name="Steindorff A."/>
            <person name="Hensen N."/>
            <person name="Bonometti L."/>
            <person name="Westerberg I."/>
            <person name="Brannstrom I.O."/>
            <person name="Guillou S."/>
            <person name="Cros-Aarteil S."/>
            <person name="Calhoun S."/>
            <person name="Haridas S."/>
            <person name="Kuo A."/>
            <person name="Mondo S."/>
            <person name="Pangilinan J."/>
            <person name="Riley R."/>
            <person name="Labutti K."/>
            <person name="Andreopoulos B."/>
            <person name="Lipzen A."/>
            <person name="Chen C."/>
            <person name="Yanf M."/>
            <person name="Daum C."/>
            <person name="Ng V."/>
            <person name="Clum A."/>
            <person name="Ohm R."/>
            <person name="Martin F."/>
            <person name="Silar P."/>
            <person name="Natvig D."/>
            <person name="Lalanne C."/>
            <person name="Gautier V."/>
            <person name="Ament-Velasquez S.L."/>
            <person name="Kruys A."/>
            <person name="Hutchinson M.I."/>
            <person name="Powell A.J."/>
            <person name="Barry K."/>
            <person name="Miller A.N."/>
            <person name="Grigoriev I.V."/>
            <person name="Debuchy R."/>
            <person name="Gladieux P."/>
            <person name="Thoren M.H."/>
            <person name="Johannesson H."/>
        </authorList>
    </citation>
    <scope>NUCLEOTIDE SEQUENCE</scope>
    <source>
        <strain evidence="2">PSN293</strain>
    </source>
</reference>
<feature type="region of interest" description="Disordered" evidence="1">
    <location>
        <begin position="68"/>
        <end position="241"/>
    </location>
</feature>
<evidence type="ECO:0008006" key="4">
    <source>
        <dbReference type="Google" id="ProtNLM"/>
    </source>
</evidence>
<feature type="compositionally biased region" description="Low complexity" evidence="1">
    <location>
        <begin position="116"/>
        <end position="129"/>
    </location>
</feature>
<feature type="compositionally biased region" description="Polar residues" evidence="1">
    <location>
        <begin position="703"/>
        <end position="728"/>
    </location>
</feature>
<keyword evidence="3" id="KW-1185">Reference proteome</keyword>
<feature type="region of interest" description="Disordered" evidence="1">
    <location>
        <begin position="271"/>
        <end position="479"/>
    </location>
</feature>
<feature type="region of interest" description="Disordered" evidence="1">
    <location>
        <begin position="1"/>
        <end position="47"/>
    </location>
</feature>
<name>A0AAN6Y3U2_9PEZI</name>
<feature type="compositionally biased region" description="Pro residues" evidence="1">
    <location>
        <begin position="189"/>
        <end position="200"/>
    </location>
</feature>
<feature type="region of interest" description="Disordered" evidence="1">
    <location>
        <begin position="695"/>
        <end position="732"/>
    </location>
</feature>
<dbReference type="PANTHER" id="PTHR38166:SF1">
    <property type="entry name" value="C2H2-TYPE DOMAIN-CONTAINING PROTEIN"/>
    <property type="match status" value="1"/>
</dbReference>
<feature type="compositionally biased region" description="Gly residues" evidence="1">
    <location>
        <begin position="350"/>
        <end position="360"/>
    </location>
</feature>
<proteinExistence type="predicted"/>
<evidence type="ECO:0000313" key="2">
    <source>
        <dbReference type="EMBL" id="KAK4209627.1"/>
    </source>
</evidence>
<feature type="compositionally biased region" description="Low complexity" evidence="1">
    <location>
        <begin position="140"/>
        <end position="157"/>
    </location>
</feature>
<dbReference type="AlphaFoldDB" id="A0AAN6Y3U2"/>
<feature type="compositionally biased region" description="Polar residues" evidence="1">
    <location>
        <begin position="374"/>
        <end position="384"/>
    </location>
</feature>
<dbReference type="PANTHER" id="PTHR38166">
    <property type="entry name" value="C2H2-TYPE DOMAIN-CONTAINING PROTEIN-RELATED"/>
    <property type="match status" value="1"/>
</dbReference>
<feature type="compositionally biased region" description="Basic and acidic residues" evidence="1">
    <location>
        <begin position="68"/>
        <end position="91"/>
    </location>
</feature>
<feature type="compositionally biased region" description="Low complexity" evidence="1">
    <location>
        <begin position="434"/>
        <end position="452"/>
    </location>
</feature>
<gene>
    <name evidence="2" type="ORF">QBC37DRAFT_430117</name>
</gene>
<evidence type="ECO:0000313" key="3">
    <source>
        <dbReference type="Proteomes" id="UP001301769"/>
    </source>
</evidence>
<feature type="compositionally biased region" description="Low complexity" evidence="1">
    <location>
        <begin position="201"/>
        <end position="224"/>
    </location>
</feature>